<dbReference type="Gene3D" id="1.10.10.10">
    <property type="entry name" value="Winged helix-like DNA-binding domain superfamily/Winged helix DNA-binding domain"/>
    <property type="match status" value="1"/>
</dbReference>
<keyword evidence="1" id="KW-0805">Transcription regulation</keyword>
<dbReference type="SUPFAM" id="SSF46785">
    <property type="entry name" value="Winged helix' DNA-binding domain"/>
    <property type="match status" value="1"/>
</dbReference>
<dbReference type="KEGG" id="dbc:MFMK1_003440"/>
<dbReference type="Proteomes" id="UP001329915">
    <property type="component" value="Chromosome"/>
</dbReference>
<keyword evidence="4" id="KW-0105">Cadmium resistance</keyword>
<dbReference type="PROSITE" id="PS00846">
    <property type="entry name" value="HTH_ARSR_1"/>
    <property type="match status" value="1"/>
</dbReference>
<dbReference type="EMBL" id="CP121694">
    <property type="protein sequence ID" value="WRO23577.1"/>
    <property type="molecule type" value="Genomic_DNA"/>
</dbReference>
<evidence type="ECO:0000256" key="4">
    <source>
        <dbReference type="ARBA" id="ARBA00043263"/>
    </source>
</evidence>
<dbReference type="InterPro" id="IPR011991">
    <property type="entry name" value="ArsR-like_HTH"/>
</dbReference>
<keyword evidence="2" id="KW-0238">DNA-binding</keyword>
<dbReference type="CDD" id="cd00090">
    <property type="entry name" value="HTH_ARSR"/>
    <property type="match status" value="1"/>
</dbReference>
<dbReference type="InterPro" id="IPR051011">
    <property type="entry name" value="Metal_resp_trans_reg"/>
</dbReference>
<reference evidence="6 7" key="1">
    <citation type="submission" date="2023-04" db="EMBL/GenBank/DDBJ databases">
        <authorList>
            <person name="Hsu D."/>
        </authorList>
    </citation>
    <scope>NUCLEOTIDE SEQUENCE [LARGE SCALE GENOMIC DNA]</scope>
    <source>
        <strain evidence="6 7">MK1</strain>
    </source>
</reference>
<proteinExistence type="predicted"/>
<gene>
    <name evidence="6" type="ORF">MFMK1_003440</name>
</gene>
<protein>
    <submittedName>
        <fullName evidence="6">Metalloregulator ArsR/SmtB family transcription factor</fullName>
    </submittedName>
</protein>
<dbReference type="GO" id="GO:0046686">
    <property type="term" value="P:response to cadmium ion"/>
    <property type="evidence" value="ECO:0007669"/>
    <property type="project" value="UniProtKB-KW"/>
</dbReference>
<dbReference type="SMART" id="SM00418">
    <property type="entry name" value="HTH_ARSR"/>
    <property type="match status" value="1"/>
</dbReference>
<dbReference type="GO" id="GO:0003700">
    <property type="term" value="F:DNA-binding transcription factor activity"/>
    <property type="evidence" value="ECO:0007669"/>
    <property type="project" value="InterPro"/>
</dbReference>
<keyword evidence="3" id="KW-0804">Transcription</keyword>
<dbReference type="Pfam" id="PF01022">
    <property type="entry name" value="HTH_5"/>
    <property type="match status" value="1"/>
</dbReference>
<dbReference type="PRINTS" id="PR00778">
    <property type="entry name" value="HTHARSR"/>
</dbReference>
<dbReference type="RefSeq" id="WP_366922957.1">
    <property type="nucleotide sequence ID" value="NZ_CP121694.1"/>
</dbReference>
<keyword evidence="7" id="KW-1185">Reference proteome</keyword>
<evidence type="ECO:0000256" key="2">
    <source>
        <dbReference type="ARBA" id="ARBA00023125"/>
    </source>
</evidence>
<evidence type="ECO:0000313" key="7">
    <source>
        <dbReference type="Proteomes" id="UP001329915"/>
    </source>
</evidence>
<evidence type="ECO:0000256" key="3">
    <source>
        <dbReference type="ARBA" id="ARBA00023163"/>
    </source>
</evidence>
<dbReference type="InterPro" id="IPR036388">
    <property type="entry name" value="WH-like_DNA-bd_sf"/>
</dbReference>
<dbReference type="AlphaFoldDB" id="A0AAU0UR32"/>
<dbReference type="PANTHER" id="PTHR43132">
    <property type="entry name" value="ARSENICAL RESISTANCE OPERON REPRESSOR ARSR-RELATED"/>
    <property type="match status" value="1"/>
</dbReference>
<feature type="domain" description="HTH arsR-type" evidence="5">
    <location>
        <begin position="36"/>
        <end position="114"/>
    </location>
</feature>
<organism evidence="6 7">
    <name type="scientific">Metallumcola ferriviriculae</name>
    <dbReference type="NCBI Taxonomy" id="3039180"/>
    <lineage>
        <taxon>Bacteria</taxon>
        <taxon>Bacillati</taxon>
        <taxon>Bacillota</taxon>
        <taxon>Clostridia</taxon>
        <taxon>Neomoorellales</taxon>
        <taxon>Desulfitibacteraceae</taxon>
        <taxon>Metallumcola</taxon>
    </lineage>
</organism>
<evidence type="ECO:0000259" key="5">
    <source>
        <dbReference type="SMART" id="SM00418"/>
    </source>
</evidence>
<dbReference type="NCBIfam" id="NF033788">
    <property type="entry name" value="HTH_metalloreg"/>
    <property type="match status" value="1"/>
</dbReference>
<evidence type="ECO:0000313" key="6">
    <source>
        <dbReference type="EMBL" id="WRO23577.1"/>
    </source>
</evidence>
<name>A0AAU0UR32_9FIRM</name>
<sequence>MTDKREVCDEFCVSPEAVSQVKSKMLAEVEVGHMAEIFKVLGDKTRISILQALMQKELCVCDISAALEMTPSAVSHQLRVLRQARLVKNRREGKNIYYSIDDAHVAAFFVQALEHVRHG</sequence>
<dbReference type="InterPro" id="IPR018334">
    <property type="entry name" value="ArsR_HTH"/>
</dbReference>
<dbReference type="GO" id="GO:0003677">
    <property type="term" value="F:DNA binding"/>
    <property type="evidence" value="ECO:0007669"/>
    <property type="project" value="UniProtKB-KW"/>
</dbReference>
<accession>A0AAU0UR32</accession>
<dbReference type="InterPro" id="IPR001845">
    <property type="entry name" value="HTH_ArsR_DNA-bd_dom"/>
</dbReference>
<evidence type="ECO:0000256" key="1">
    <source>
        <dbReference type="ARBA" id="ARBA00023015"/>
    </source>
</evidence>
<dbReference type="PANTHER" id="PTHR43132:SF6">
    <property type="entry name" value="HTH-TYPE TRANSCRIPTIONAL REPRESSOR CZRA"/>
    <property type="match status" value="1"/>
</dbReference>
<dbReference type="InterPro" id="IPR036390">
    <property type="entry name" value="WH_DNA-bd_sf"/>
</dbReference>